<keyword evidence="2" id="KW-1185">Reference proteome</keyword>
<protein>
    <submittedName>
        <fullName evidence="1">Acidic fibroblast growth factor intracellular-binding</fullName>
    </submittedName>
</protein>
<organism evidence="1 2">
    <name type="scientific">Paramuricea clavata</name>
    <name type="common">Red gorgonian</name>
    <name type="synonym">Violescent sea-whip</name>
    <dbReference type="NCBI Taxonomy" id="317549"/>
    <lineage>
        <taxon>Eukaryota</taxon>
        <taxon>Metazoa</taxon>
        <taxon>Cnidaria</taxon>
        <taxon>Anthozoa</taxon>
        <taxon>Octocorallia</taxon>
        <taxon>Malacalcyonacea</taxon>
        <taxon>Plexauridae</taxon>
        <taxon>Paramuricea</taxon>
    </lineage>
</organism>
<dbReference type="EMBL" id="CACRXK020020507">
    <property type="protein sequence ID" value="CAB4034881.1"/>
    <property type="molecule type" value="Genomic_DNA"/>
</dbReference>
<gene>
    <name evidence="1" type="ORF">PACLA_8A089393</name>
</gene>
<dbReference type="OrthoDB" id="16955at2759"/>
<evidence type="ECO:0000313" key="1">
    <source>
        <dbReference type="EMBL" id="CAB4034881.1"/>
    </source>
</evidence>
<dbReference type="GO" id="GO:0005634">
    <property type="term" value="C:nucleus"/>
    <property type="evidence" value="ECO:0007669"/>
    <property type="project" value="TreeGrafter"/>
</dbReference>
<proteinExistence type="predicted"/>
<dbReference type="AlphaFoldDB" id="A0A6S7JUZ5"/>
<dbReference type="PANTHER" id="PTHR13223">
    <property type="entry name" value="ACIDIC FIBROBLAST GROWTH FACTOR INTRACELLULAR BINDING PROTEIN"/>
    <property type="match status" value="1"/>
</dbReference>
<dbReference type="InterPro" id="IPR008614">
    <property type="entry name" value="FIBP"/>
</dbReference>
<comment type="caution">
    <text evidence="1">The sequence shown here is derived from an EMBL/GenBank/DDBJ whole genome shotgun (WGS) entry which is preliminary data.</text>
</comment>
<accession>A0A6S7JUZ5</accession>
<evidence type="ECO:0000313" key="2">
    <source>
        <dbReference type="Proteomes" id="UP001152795"/>
    </source>
</evidence>
<name>A0A6S7JUZ5_PARCT</name>
<feature type="non-terminal residue" evidence="1">
    <location>
        <position position="1"/>
    </location>
</feature>
<reference evidence="1" key="1">
    <citation type="submission" date="2020-04" db="EMBL/GenBank/DDBJ databases">
        <authorList>
            <person name="Alioto T."/>
            <person name="Alioto T."/>
            <person name="Gomez Garrido J."/>
        </authorList>
    </citation>
    <scope>NUCLEOTIDE SEQUENCE</scope>
    <source>
        <strain evidence="1">A484AB</strain>
    </source>
</reference>
<dbReference type="PANTHER" id="PTHR13223:SF2">
    <property type="entry name" value="ACIDIC FIBROBLAST GROWTH FACTOR INTRACELLULAR-BINDING PROTEIN"/>
    <property type="match status" value="1"/>
</dbReference>
<dbReference type="Pfam" id="PF05427">
    <property type="entry name" value="FIBP"/>
    <property type="match status" value="1"/>
</dbReference>
<sequence>YYEFDNTVVREILGKKLTTRLRKDLDDISERTSVPLKSCKRQYDNIKNIFKAVEDSTGDLVNNIKTEFLLSENLSKSYACIVFMSYHKFETGKRRLSYLTFTDCAYCVEQMITNWTINSSDATESDTVLDMDKNFLQELRDLKIFSSDKDIADEHKRAVFTELKAKASKEIAKMYDPHVKNFDRILISIGADLIHQKDLKDIFLDLVEKFIEPCKQANLTVSGLSMFLQALMTTCEKLSSVQ</sequence>
<feature type="non-terminal residue" evidence="1">
    <location>
        <position position="242"/>
    </location>
</feature>
<dbReference type="Proteomes" id="UP001152795">
    <property type="component" value="Unassembled WGS sequence"/>
</dbReference>